<evidence type="ECO:0000313" key="2">
    <source>
        <dbReference type="Proteomes" id="UP000324800"/>
    </source>
</evidence>
<organism evidence="1 2">
    <name type="scientific">Streblomastix strix</name>
    <dbReference type="NCBI Taxonomy" id="222440"/>
    <lineage>
        <taxon>Eukaryota</taxon>
        <taxon>Metamonada</taxon>
        <taxon>Preaxostyla</taxon>
        <taxon>Oxymonadida</taxon>
        <taxon>Streblomastigidae</taxon>
        <taxon>Streblomastix</taxon>
    </lineage>
</organism>
<reference evidence="1 2" key="1">
    <citation type="submission" date="2019-03" db="EMBL/GenBank/DDBJ databases">
        <title>Single cell metagenomics reveals metabolic interactions within the superorganism composed of flagellate Streblomastix strix and complex community of Bacteroidetes bacteria on its surface.</title>
        <authorList>
            <person name="Treitli S.C."/>
            <person name="Kolisko M."/>
            <person name="Husnik F."/>
            <person name="Keeling P."/>
            <person name="Hampl V."/>
        </authorList>
    </citation>
    <scope>NUCLEOTIDE SEQUENCE [LARGE SCALE GENOMIC DNA]</scope>
    <source>
        <strain evidence="1">ST1C</strain>
    </source>
</reference>
<dbReference type="EMBL" id="SNRW01001405">
    <property type="protein sequence ID" value="KAA6396519.1"/>
    <property type="molecule type" value="Genomic_DNA"/>
</dbReference>
<gene>
    <name evidence="1" type="ORF">EZS28_007950</name>
</gene>
<feature type="non-terminal residue" evidence="1">
    <location>
        <position position="1"/>
    </location>
</feature>
<evidence type="ECO:0000313" key="1">
    <source>
        <dbReference type="EMBL" id="KAA6396519.1"/>
    </source>
</evidence>
<comment type="caution">
    <text evidence="1">The sequence shown here is derived from an EMBL/GenBank/DDBJ whole genome shotgun (WGS) entry which is preliminary data.</text>
</comment>
<protein>
    <submittedName>
        <fullName evidence="1">Uncharacterized protein</fullName>
    </submittedName>
</protein>
<sequence>CPLIPIAPEWEQDLTTLQFVKSSKVEVENINLNHDEIEEEEKIDRKLLQSTSQLTKRAYNELNTTVDDIVTK</sequence>
<dbReference type="AlphaFoldDB" id="A0A5J4WR21"/>
<accession>A0A5J4WR21</accession>
<proteinExistence type="predicted"/>
<name>A0A5J4WR21_9EUKA</name>
<dbReference type="Proteomes" id="UP000324800">
    <property type="component" value="Unassembled WGS sequence"/>
</dbReference>